<keyword evidence="1" id="KW-0732">Signal</keyword>
<keyword evidence="3" id="KW-1185">Reference proteome</keyword>
<dbReference type="EMBL" id="CAKLDM010000002">
    <property type="protein sequence ID" value="CAH0540948.1"/>
    <property type="molecule type" value="Genomic_DNA"/>
</dbReference>
<evidence type="ECO:0000256" key="1">
    <source>
        <dbReference type="SAM" id="SignalP"/>
    </source>
</evidence>
<dbReference type="Proteomes" id="UP000838748">
    <property type="component" value="Unassembled WGS sequence"/>
</dbReference>
<dbReference type="RefSeq" id="WP_237362735.1">
    <property type="nucleotide sequence ID" value="NZ_CAKLDM010000002.1"/>
</dbReference>
<evidence type="ECO:0008006" key="4">
    <source>
        <dbReference type="Google" id="ProtNLM"/>
    </source>
</evidence>
<organism evidence="2 3">
    <name type="scientific">Vibrio marisflavi CECT 7928</name>
    <dbReference type="NCBI Taxonomy" id="634439"/>
    <lineage>
        <taxon>Bacteria</taxon>
        <taxon>Pseudomonadati</taxon>
        <taxon>Pseudomonadota</taxon>
        <taxon>Gammaproteobacteria</taxon>
        <taxon>Vibrionales</taxon>
        <taxon>Vibrionaceae</taxon>
        <taxon>Vibrio</taxon>
    </lineage>
</organism>
<dbReference type="Pfam" id="PF01963">
    <property type="entry name" value="TraB_PrgY_gumN"/>
    <property type="match status" value="1"/>
</dbReference>
<dbReference type="InterPro" id="IPR002816">
    <property type="entry name" value="TraB/PrgY/GumN_fam"/>
</dbReference>
<evidence type="ECO:0000313" key="2">
    <source>
        <dbReference type="EMBL" id="CAH0540948.1"/>
    </source>
</evidence>
<name>A0ABM9A6W3_9VIBR</name>
<dbReference type="CDD" id="cd14789">
    <property type="entry name" value="Tiki"/>
    <property type="match status" value="1"/>
</dbReference>
<feature type="chain" id="PRO_5045389955" description="TraB/GumN family protein" evidence="1">
    <location>
        <begin position="19"/>
        <end position="286"/>
    </location>
</feature>
<proteinExistence type="predicted"/>
<comment type="caution">
    <text evidence="2">The sequence shown here is derived from an EMBL/GenBank/DDBJ whole genome shotgun (WGS) entry which is preliminary data.</text>
</comment>
<feature type="signal peptide" evidence="1">
    <location>
        <begin position="1"/>
        <end position="18"/>
    </location>
</feature>
<evidence type="ECO:0000313" key="3">
    <source>
        <dbReference type="Proteomes" id="UP000838748"/>
    </source>
</evidence>
<accession>A0ABM9A6W3</accession>
<reference evidence="2" key="1">
    <citation type="submission" date="2021-11" db="EMBL/GenBank/DDBJ databases">
        <authorList>
            <person name="Rodrigo-Torres L."/>
            <person name="Arahal R. D."/>
            <person name="Lucena T."/>
        </authorList>
    </citation>
    <scope>NUCLEOTIDE SEQUENCE</scope>
    <source>
        <strain evidence="2">CECT 7928</strain>
    </source>
</reference>
<gene>
    <name evidence="2" type="ORF">VMF7928_03250</name>
</gene>
<sequence length="286" mass="31798">MVRFFALLLVFFSTLSFAEPLYWGAQKGKTQFMIVGSIHVGEQNMYPLPKAVTQFLKSSDGLIVEADIRKFSPSDLPAPTVKTEQVLDAKSNKELKSISQKLGLDVSILQKSPPWATALTLQIGQFKELGLSPALGVDHRVMALAEMNSVPIIGLETVGFQFSLLTDLPDGGKSLLKNTLDEFDKSFGYSKCLVKAWKAGDKTTLDRFAEQTSFSRDFDNKFIFSRNRDWAKKLSSKNFLPVNDGKYLIVVGALHLVGKDNLLTLLKRRGFTVKQLSSSEQAHCKI</sequence>
<dbReference type="PANTHER" id="PTHR40590:SF1">
    <property type="entry name" value="CYTOPLASMIC PROTEIN"/>
    <property type="match status" value="1"/>
</dbReference>
<dbReference type="PANTHER" id="PTHR40590">
    <property type="entry name" value="CYTOPLASMIC PROTEIN-RELATED"/>
    <property type="match status" value="1"/>
</dbReference>
<dbReference type="InterPro" id="IPR047111">
    <property type="entry name" value="YbaP-like"/>
</dbReference>
<protein>
    <recommendedName>
        <fullName evidence="4">TraB/GumN family protein</fullName>
    </recommendedName>
</protein>